<sequence length="451" mass="54023">MNIFAKRIVRPNLAQLIQKGQLSTDPYPYTTELYKKNFIKYPTQSKQAILHDQLYIGDERLPSLEERLKDFKDPSELESTQIGKQWDLPNLKKVRKELDARIEENKKSKQLEIDSKELKIEVPVEEVDRQIKALSGLRNVVMSAQHYGLYKDLFANDVFRPVVDLKVNYQGKRVYYGNKIQAKDTLNAPEVNFEDILKINENRKEKLYHTLAFVNLDGNFNNSNNEVLLWFKSNIQNGDFKTGQENISYLQPFPMRGTGWHRCAFVLFEHKNEINFQIDSENSTQNSKFNERNFKFLNFYKKYSNDVVPIGLSFYQSEWDLSVKKVFHDYFDLKEPVYEFNFESKFLPRFEKYPKNPQPFNWYLQEYTDKKELNEHVVKDYMKLVDPFRPHPEPAKYPLIDLKRNGPRWYKFEMENLRKRSQQFKQIPFEYFSPTIKIQQQIQNLPYQQKE</sequence>
<dbReference type="InterPro" id="IPR035810">
    <property type="entry name" value="PEBP_euk"/>
</dbReference>
<keyword evidence="2" id="KW-1185">Reference proteome</keyword>
<organism evidence="1 2">
    <name type="scientific">Brachionus calyciflorus</name>
    <dbReference type="NCBI Taxonomy" id="104777"/>
    <lineage>
        <taxon>Eukaryota</taxon>
        <taxon>Metazoa</taxon>
        <taxon>Spiralia</taxon>
        <taxon>Gnathifera</taxon>
        <taxon>Rotifera</taxon>
        <taxon>Eurotatoria</taxon>
        <taxon>Monogononta</taxon>
        <taxon>Pseudotrocha</taxon>
        <taxon>Ploima</taxon>
        <taxon>Brachionidae</taxon>
        <taxon>Brachionus</taxon>
    </lineage>
</organism>
<dbReference type="OrthoDB" id="2153661at2759"/>
<gene>
    <name evidence="1" type="ORF">OXX778_LOCUS3753</name>
</gene>
<comment type="caution">
    <text evidence="1">The sequence shown here is derived from an EMBL/GenBank/DDBJ whole genome shotgun (WGS) entry which is preliminary data.</text>
</comment>
<name>A0A813PF19_9BILA</name>
<proteinExistence type="predicted"/>
<evidence type="ECO:0000313" key="2">
    <source>
        <dbReference type="Proteomes" id="UP000663879"/>
    </source>
</evidence>
<evidence type="ECO:0000313" key="1">
    <source>
        <dbReference type="EMBL" id="CAF0747875.1"/>
    </source>
</evidence>
<dbReference type="SUPFAM" id="SSF49777">
    <property type="entry name" value="PEBP-like"/>
    <property type="match status" value="1"/>
</dbReference>
<dbReference type="Gene3D" id="3.90.280.10">
    <property type="entry name" value="PEBP-like"/>
    <property type="match status" value="1"/>
</dbReference>
<reference evidence="1" key="1">
    <citation type="submission" date="2021-02" db="EMBL/GenBank/DDBJ databases">
        <authorList>
            <person name="Nowell W R."/>
        </authorList>
    </citation>
    <scope>NUCLEOTIDE SEQUENCE</scope>
    <source>
        <strain evidence="1">Ploen Becks lab</strain>
    </source>
</reference>
<dbReference type="Proteomes" id="UP000663879">
    <property type="component" value="Unassembled WGS sequence"/>
</dbReference>
<protein>
    <recommendedName>
        <fullName evidence="3">39S ribosomal protein L38, mitochondrial</fullName>
    </recommendedName>
</protein>
<dbReference type="PANTHER" id="PTHR11362">
    <property type="entry name" value="PHOSPHATIDYLETHANOLAMINE-BINDING PROTEIN"/>
    <property type="match status" value="1"/>
</dbReference>
<accession>A0A813PF19</accession>
<evidence type="ECO:0008006" key="3">
    <source>
        <dbReference type="Google" id="ProtNLM"/>
    </source>
</evidence>
<dbReference type="CDD" id="cd00866">
    <property type="entry name" value="PEBP_euk"/>
    <property type="match status" value="1"/>
</dbReference>
<dbReference type="GO" id="GO:0005762">
    <property type="term" value="C:mitochondrial large ribosomal subunit"/>
    <property type="evidence" value="ECO:0007669"/>
    <property type="project" value="TreeGrafter"/>
</dbReference>
<dbReference type="InterPro" id="IPR036610">
    <property type="entry name" value="PEBP-like_sf"/>
</dbReference>
<dbReference type="AlphaFoldDB" id="A0A813PF19"/>
<dbReference type="PANTHER" id="PTHR11362:SF133">
    <property type="entry name" value="LARGE RIBOSOMAL SUBUNIT PROTEIN ML38"/>
    <property type="match status" value="1"/>
</dbReference>
<dbReference type="EMBL" id="CAJNOC010000343">
    <property type="protein sequence ID" value="CAF0747875.1"/>
    <property type="molecule type" value="Genomic_DNA"/>
</dbReference>